<protein>
    <submittedName>
        <fullName evidence="2">Uncharacterized protein</fullName>
    </submittedName>
</protein>
<gene>
    <name evidence="2" type="ORF">EK21DRAFT_91894</name>
</gene>
<evidence type="ECO:0000313" key="3">
    <source>
        <dbReference type="Proteomes" id="UP000799777"/>
    </source>
</evidence>
<feature type="compositionally biased region" description="Polar residues" evidence="1">
    <location>
        <begin position="81"/>
        <end position="113"/>
    </location>
</feature>
<name>A0A9P4H5E9_9PLEO</name>
<feature type="compositionally biased region" description="Polar residues" evidence="1">
    <location>
        <begin position="170"/>
        <end position="179"/>
    </location>
</feature>
<comment type="caution">
    <text evidence="2">The sequence shown here is derived from an EMBL/GenBank/DDBJ whole genome shotgun (WGS) entry which is preliminary data.</text>
</comment>
<keyword evidence="3" id="KW-1185">Reference proteome</keyword>
<feature type="compositionally biased region" description="Polar residues" evidence="1">
    <location>
        <begin position="260"/>
        <end position="275"/>
    </location>
</feature>
<dbReference type="EMBL" id="ML978233">
    <property type="protein sequence ID" value="KAF2027006.1"/>
    <property type="molecule type" value="Genomic_DNA"/>
</dbReference>
<feature type="region of interest" description="Disordered" evidence="1">
    <location>
        <begin position="68"/>
        <end position="276"/>
    </location>
</feature>
<sequence>MFVEVLPDAVRKGGKEHFTNAVFAMVTTVALFAPSPSRATADWPVFRIIMSSQGNKSWQQRWPAVHDDGTAFGRLGDSTDIPPSNTAGMNTASATQRSSNLSQHISDANSTRGFTPAPSPETFLGGRYSPHTDHPPSDRSASASNNRRHAQDRQDTPGGGILLPPRATLPRTQASTGSDGENDTEAPTQPPLPSECTTSNVQSTSSSRLRDQPFLPGNNTDHDGGPRQHLAAPDKTLPMHNDIAASTNPPSGQHGATAGDVSSQTDPLPASNDSAGFTLADFQKDWDDFRARYLTKSESLQHTIHEVIKADRRSTPPVTFKKHPFVSQQPSAARFAPNVASEFQNATYPVGVQANNASITDGALHSGGYQVGSHDCPTQAVERGPNSVTGTIVPPISGISCTLYPEDGLWLTIGTESGYLIARLHGANFMKICWDVSPTRLWIDEVDLHPQAQCNTSRFTYGCDR</sequence>
<feature type="compositionally biased region" description="Polar residues" evidence="1">
    <location>
        <begin position="195"/>
        <end position="207"/>
    </location>
</feature>
<reference evidence="2" key="1">
    <citation type="journal article" date="2020" name="Stud. Mycol.">
        <title>101 Dothideomycetes genomes: a test case for predicting lifestyles and emergence of pathogens.</title>
        <authorList>
            <person name="Haridas S."/>
            <person name="Albert R."/>
            <person name="Binder M."/>
            <person name="Bloem J."/>
            <person name="Labutti K."/>
            <person name="Salamov A."/>
            <person name="Andreopoulos B."/>
            <person name="Baker S."/>
            <person name="Barry K."/>
            <person name="Bills G."/>
            <person name="Bluhm B."/>
            <person name="Cannon C."/>
            <person name="Castanera R."/>
            <person name="Culley D."/>
            <person name="Daum C."/>
            <person name="Ezra D."/>
            <person name="Gonzalez J."/>
            <person name="Henrissat B."/>
            <person name="Kuo A."/>
            <person name="Liang C."/>
            <person name="Lipzen A."/>
            <person name="Lutzoni F."/>
            <person name="Magnuson J."/>
            <person name="Mondo S."/>
            <person name="Nolan M."/>
            <person name="Ohm R."/>
            <person name="Pangilinan J."/>
            <person name="Park H.-J."/>
            <person name="Ramirez L."/>
            <person name="Alfaro M."/>
            <person name="Sun H."/>
            <person name="Tritt A."/>
            <person name="Yoshinaga Y."/>
            <person name="Zwiers L.-H."/>
            <person name="Turgeon B."/>
            <person name="Goodwin S."/>
            <person name="Spatafora J."/>
            <person name="Crous P."/>
            <person name="Grigoriev I."/>
        </authorList>
    </citation>
    <scope>NUCLEOTIDE SEQUENCE</scope>
    <source>
        <strain evidence="2">CBS 110217</strain>
    </source>
</reference>
<dbReference type="AlphaFoldDB" id="A0A9P4H5E9"/>
<dbReference type="Proteomes" id="UP000799777">
    <property type="component" value="Unassembled WGS sequence"/>
</dbReference>
<evidence type="ECO:0000313" key="2">
    <source>
        <dbReference type="EMBL" id="KAF2027006.1"/>
    </source>
</evidence>
<evidence type="ECO:0000256" key="1">
    <source>
        <dbReference type="SAM" id="MobiDB-lite"/>
    </source>
</evidence>
<proteinExistence type="predicted"/>
<accession>A0A9P4H5E9</accession>
<organism evidence="2 3">
    <name type="scientific">Setomelanomma holmii</name>
    <dbReference type="NCBI Taxonomy" id="210430"/>
    <lineage>
        <taxon>Eukaryota</taxon>
        <taxon>Fungi</taxon>
        <taxon>Dikarya</taxon>
        <taxon>Ascomycota</taxon>
        <taxon>Pezizomycotina</taxon>
        <taxon>Dothideomycetes</taxon>
        <taxon>Pleosporomycetidae</taxon>
        <taxon>Pleosporales</taxon>
        <taxon>Pleosporineae</taxon>
        <taxon>Phaeosphaeriaceae</taxon>
        <taxon>Setomelanomma</taxon>
    </lineage>
</organism>